<proteinExistence type="predicted"/>
<comment type="caution">
    <text evidence="1">The sequence shown here is derived from an EMBL/GenBank/DDBJ whole genome shotgun (WGS) entry which is preliminary data.</text>
</comment>
<accession>A0A7J9GBS1</accession>
<protein>
    <submittedName>
        <fullName evidence="1">Uncharacterized protein</fullName>
    </submittedName>
</protein>
<organism evidence="1 2">
    <name type="scientific">Gossypium harknessii</name>
    <dbReference type="NCBI Taxonomy" id="34285"/>
    <lineage>
        <taxon>Eukaryota</taxon>
        <taxon>Viridiplantae</taxon>
        <taxon>Streptophyta</taxon>
        <taxon>Embryophyta</taxon>
        <taxon>Tracheophyta</taxon>
        <taxon>Spermatophyta</taxon>
        <taxon>Magnoliopsida</taxon>
        <taxon>eudicotyledons</taxon>
        <taxon>Gunneridae</taxon>
        <taxon>Pentapetalae</taxon>
        <taxon>rosids</taxon>
        <taxon>malvids</taxon>
        <taxon>Malvales</taxon>
        <taxon>Malvaceae</taxon>
        <taxon>Malvoideae</taxon>
        <taxon>Gossypium</taxon>
    </lineage>
</organism>
<evidence type="ECO:0000313" key="1">
    <source>
        <dbReference type="EMBL" id="MBA0794275.1"/>
    </source>
</evidence>
<dbReference type="AlphaFoldDB" id="A0A7J9GBS1"/>
<sequence length="64" mass="7548">MSVKHVKQIKTIQAEQVIREKTLFEKAKFMDMIDAREKKYRALLNECMAKGMSSKYKAFHSKHS</sequence>
<reference evidence="1 2" key="1">
    <citation type="journal article" date="2019" name="Genome Biol. Evol.">
        <title>Insights into the evolution of the New World diploid cottons (Gossypium, subgenus Houzingenia) based on genome sequencing.</title>
        <authorList>
            <person name="Grover C.E."/>
            <person name="Arick M.A. 2nd"/>
            <person name="Thrash A."/>
            <person name="Conover J.L."/>
            <person name="Sanders W.S."/>
            <person name="Peterson D.G."/>
            <person name="Frelichowski J.E."/>
            <person name="Scheffler J.A."/>
            <person name="Scheffler B.E."/>
            <person name="Wendel J.F."/>
        </authorList>
    </citation>
    <scope>NUCLEOTIDE SEQUENCE [LARGE SCALE GENOMIC DNA]</scope>
    <source>
        <strain evidence="1">0</strain>
        <tissue evidence="1">Leaf</tissue>
    </source>
</reference>
<dbReference type="EMBL" id="JABFAD010000003">
    <property type="protein sequence ID" value="MBA0794275.1"/>
    <property type="molecule type" value="Genomic_DNA"/>
</dbReference>
<name>A0A7J9GBS1_9ROSI</name>
<gene>
    <name evidence="1" type="ORF">Gohar_018625</name>
</gene>
<feature type="non-terminal residue" evidence="1">
    <location>
        <position position="1"/>
    </location>
</feature>
<dbReference type="OrthoDB" id="1001157at2759"/>
<keyword evidence="2" id="KW-1185">Reference proteome</keyword>
<evidence type="ECO:0000313" key="2">
    <source>
        <dbReference type="Proteomes" id="UP000593560"/>
    </source>
</evidence>
<dbReference type="Proteomes" id="UP000593560">
    <property type="component" value="Unassembled WGS sequence"/>
</dbReference>